<dbReference type="PANTHER" id="PTHR47637:SF1">
    <property type="entry name" value="CHAPERONE SURA"/>
    <property type="match status" value="1"/>
</dbReference>
<reference evidence="7" key="2">
    <citation type="journal article" date="2012" name="PLoS ONE">
        <title>A Deeply Branching Thermophilic Bacterium with an Ancient Acetyl-CoA Pathway Dominates a Subsurface Ecosystem.</title>
        <authorList>
            <person name="Takami H."/>
            <person name="Noguchi H."/>
            <person name="Takaki Y."/>
            <person name="Uchiyama I."/>
            <person name="Toyoda A."/>
            <person name="Nishi S."/>
            <person name="Chee G.-J."/>
            <person name="Arai W."/>
            <person name="Nunoura T."/>
            <person name="Itoh T."/>
            <person name="Hattori M."/>
            <person name="Takai K."/>
        </authorList>
    </citation>
    <scope>NUCLEOTIDE SEQUENCE</scope>
</reference>
<dbReference type="InterPro" id="IPR050280">
    <property type="entry name" value="OMP_Chaperone_SurA"/>
</dbReference>
<dbReference type="PANTHER" id="PTHR47637">
    <property type="entry name" value="CHAPERONE SURA"/>
    <property type="match status" value="1"/>
</dbReference>
<dbReference type="InterPro" id="IPR046357">
    <property type="entry name" value="PPIase_dom_sf"/>
</dbReference>
<evidence type="ECO:0000259" key="6">
    <source>
        <dbReference type="PROSITE" id="PS50198"/>
    </source>
</evidence>
<evidence type="ECO:0000256" key="4">
    <source>
        <dbReference type="ARBA" id="ARBA00023186"/>
    </source>
</evidence>
<sequence>MFFPRVSQGIIIDGIAAVVDGEVITISEVREVMKERGFLKDPSIESEAGALEYLIEKRLMEKAAKLTGNEVLDTEVDLVIKDVLKRNRITEDELKRELEEEGLSYKAYRDAIRTQILKTKIIGREIRGQVVATEEDLRKFYQENLHNFRDEDEYRIQQIVIRGPGGSGDRKYYDHALRLRERLLKGEKFEEIAAIYSSDPSSRYGGDIGFIKYSELNPKIAEAIAGMREGEISDVIAIRDAYYIIRLLEKRKGRVLDFEEVKKRVEELYIERETEKRFRQWIKDLREKATVLIKM</sequence>
<dbReference type="SUPFAM" id="SSF54534">
    <property type="entry name" value="FKBP-like"/>
    <property type="match status" value="1"/>
</dbReference>
<dbReference type="Gene3D" id="1.10.4030.10">
    <property type="entry name" value="Porin chaperone SurA, peptide-binding domain"/>
    <property type="match status" value="1"/>
</dbReference>
<dbReference type="Pfam" id="PF09312">
    <property type="entry name" value="SurA_N"/>
    <property type="match status" value="1"/>
</dbReference>
<evidence type="ECO:0000313" key="7">
    <source>
        <dbReference type="EMBL" id="BAL58001.1"/>
    </source>
</evidence>
<feature type="domain" description="PpiC" evidence="6">
    <location>
        <begin position="151"/>
        <end position="249"/>
    </location>
</feature>
<keyword evidence="2" id="KW-0574">Periplasm</keyword>
<dbReference type="PROSITE" id="PS50198">
    <property type="entry name" value="PPIC_PPIASE_2"/>
    <property type="match status" value="1"/>
</dbReference>
<evidence type="ECO:0000256" key="2">
    <source>
        <dbReference type="ARBA" id="ARBA00022764"/>
    </source>
</evidence>
<dbReference type="GO" id="GO:0003755">
    <property type="term" value="F:peptidyl-prolyl cis-trans isomerase activity"/>
    <property type="evidence" value="ECO:0007669"/>
    <property type="project" value="UniProtKB-KW"/>
</dbReference>
<dbReference type="SUPFAM" id="SSF109998">
    <property type="entry name" value="Triger factor/SurA peptide-binding domain-like"/>
    <property type="match status" value="1"/>
</dbReference>
<dbReference type="InterPro" id="IPR015391">
    <property type="entry name" value="SurA_N"/>
</dbReference>
<keyword evidence="3" id="KW-0697">Rotamase</keyword>
<evidence type="ECO:0000256" key="3">
    <source>
        <dbReference type="ARBA" id="ARBA00023110"/>
    </source>
</evidence>
<proteinExistence type="predicted"/>
<protein>
    <submittedName>
        <fullName evidence="7">Peptidyl-prolyl cis-trans isomerase SurA</fullName>
    </submittedName>
</protein>
<evidence type="ECO:0000256" key="5">
    <source>
        <dbReference type="ARBA" id="ARBA00023235"/>
    </source>
</evidence>
<dbReference type="AlphaFoldDB" id="H5SPA9"/>
<reference evidence="7" key="1">
    <citation type="journal article" date="2005" name="Environ. Microbiol.">
        <title>Genetic and functional properties of uncultivated thermophilic crenarchaeotes from a subsurface gold mine as revealed by analysis of genome fragments.</title>
        <authorList>
            <person name="Nunoura T."/>
            <person name="Hirayama H."/>
            <person name="Takami H."/>
            <person name="Oida H."/>
            <person name="Nishi S."/>
            <person name="Shimamura S."/>
            <person name="Suzuki Y."/>
            <person name="Inagaki F."/>
            <person name="Takai K."/>
            <person name="Nealson K.H."/>
            <person name="Horikoshi K."/>
        </authorList>
    </citation>
    <scope>NUCLEOTIDE SEQUENCE</scope>
</reference>
<evidence type="ECO:0000256" key="1">
    <source>
        <dbReference type="ARBA" id="ARBA00022729"/>
    </source>
</evidence>
<organism evidence="7">
    <name type="scientific">uncultured prokaryote</name>
    <dbReference type="NCBI Taxonomy" id="198431"/>
    <lineage>
        <taxon>unclassified sequences</taxon>
        <taxon>environmental samples</taxon>
    </lineage>
</organism>
<dbReference type="EMBL" id="AP011790">
    <property type="protein sequence ID" value="BAL58001.1"/>
    <property type="molecule type" value="Genomic_DNA"/>
</dbReference>
<accession>H5SPA9</accession>
<dbReference type="Pfam" id="PF13145">
    <property type="entry name" value="Rotamase_2"/>
    <property type="match status" value="1"/>
</dbReference>
<dbReference type="Gene3D" id="3.10.50.40">
    <property type="match status" value="1"/>
</dbReference>
<keyword evidence="5 7" id="KW-0413">Isomerase</keyword>
<name>H5SPA9_9ZZZZ</name>
<keyword evidence="1" id="KW-0732">Signal</keyword>
<dbReference type="InterPro" id="IPR027304">
    <property type="entry name" value="Trigger_fact/SurA_dom_sf"/>
</dbReference>
<keyword evidence="4" id="KW-0143">Chaperone</keyword>
<dbReference type="InterPro" id="IPR000297">
    <property type="entry name" value="PPIase_PpiC"/>
</dbReference>
<gene>
    <name evidence="7" type="ORF">HGMM_F53F08C38</name>
</gene>